<feature type="domain" description="Endonuclease/exonuclease/phosphatase" evidence="2">
    <location>
        <begin position="176"/>
        <end position="368"/>
    </location>
</feature>
<dbReference type="STRING" id="416016.SAMN05443547_0844"/>
<keyword evidence="4" id="KW-1185">Reference proteome</keyword>
<dbReference type="SUPFAM" id="SSF56219">
    <property type="entry name" value="DNase I-like"/>
    <property type="match status" value="1"/>
</dbReference>
<gene>
    <name evidence="3" type="ORF">SAMN05443547_0844</name>
</gene>
<dbReference type="Pfam" id="PF19580">
    <property type="entry name" value="Exo_endo_phos_3"/>
    <property type="match status" value="2"/>
</dbReference>
<dbReference type="GO" id="GO:0003824">
    <property type="term" value="F:catalytic activity"/>
    <property type="evidence" value="ECO:0007669"/>
    <property type="project" value="InterPro"/>
</dbReference>
<dbReference type="AlphaFoldDB" id="A0A1M7ZUP3"/>
<reference evidence="4" key="1">
    <citation type="submission" date="2016-12" db="EMBL/GenBank/DDBJ databases">
        <authorList>
            <person name="Varghese N."/>
            <person name="Submissions S."/>
        </authorList>
    </citation>
    <scope>NUCLEOTIDE SEQUENCE [LARGE SCALE GENOMIC DNA]</scope>
    <source>
        <strain evidence="4">DSM 18830</strain>
    </source>
</reference>
<dbReference type="Gene3D" id="3.60.10.10">
    <property type="entry name" value="Endonuclease/exonuclease/phosphatase"/>
    <property type="match status" value="1"/>
</dbReference>
<protein>
    <recommendedName>
        <fullName evidence="2">Endonuclease/exonuclease/phosphatase domain-containing protein</fullName>
    </recommendedName>
</protein>
<name>A0A1M7ZUP3_9FLAO</name>
<dbReference type="Proteomes" id="UP000184611">
    <property type="component" value="Unassembled WGS sequence"/>
</dbReference>
<organism evidence="3 4">
    <name type="scientific">Flavobacterium cucumis</name>
    <dbReference type="NCBI Taxonomy" id="416016"/>
    <lineage>
        <taxon>Bacteria</taxon>
        <taxon>Pseudomonadati</taxon>
        <taxon>Bacteroidota</taxon>
        <taxon>Flavobacteriia</taxon>
        <taxon>Flavobacteriales</taxon>
        <taxon>Flavobacteriaceae</taxon>
        <taxon>Flavobacterium</taxon>
    </lineage>
</organism>
<evidence type="ECO:0000313" key="3">
    <source>
        <dbReference type="EMBL" id="SHO72510.1"/>
    </source>
</evidence>
<accession>A0A1M7ZUP3</accession>
<keyword evidence="1" id="KW-0732">Signal</keyword>
<evidence type="ECO:0000256" key="1">
    <source>
        <dbReference type="SAM" id="SignalP"/>
    </source>
</evidence>
<dbReference type="EMBL" id="FRYK01000001">
    <property type="protein sequence ID" value="SHO72510.1"/>
    <property type="molecule type" value="Genomic_DNA"/>
</dbReference>
<dbReference type="InterPro" id="IPR036691">
    <property type="entry name" value="Endo/exonu/phosph_ase_sf"/>
</dbReference>
<evidence type="ECO:0000313" key="4">
    <source>
        <dbReference type="Proteomes" id="UP000184611"/>
    </source>
</evidence>
<dbReference type="RefSeq" id="WP_073581700.1">
    <property type="nucleotide sequence ID" value="NZ_CBCSEA010000002.1"/>
</dbReference>
<feature type="signal peptide" evidence="1">
    <location>
        <begin position="1"/>
        <end position="21"/>
    </location>
</feature>
<feature type="domain" description="Endonuclease/exonuclease/phosphatase" evidence="2">
    <location>
        <begin position="30"/>
        <end position="157"/>
    </location>
</feature>
<dbReference type="OrthoDB" id="9802724at2"/>
<dbReference type="PANTHER" id="PTHR42834:SF1">
    <property type="entry name" value="ENDONUCLEASE_EXONUCLEASE_PHOSPHATASE FAMILY PROTEIN (AFU_ORTHOLOGUE AFUA_3G09210)"/>
    <property type="match status" value="1"/>
</dbReference>
<evidence type="ECO:0000259" key="2">
    <source>
        <dbReference type="Pfam" id="PF19580"/>
    </source>
</evidence>
<sequence>MKITRFITAIVAFLIISNAFAQDKKFKVHTVAFYNFENLFDTINDPDTYDEEYTPVNGWTKKSYNKKLDNLSRVIIELGTGENQKNSPVIVGACEVENRRVLEDLVKHPTLINKGYKVVHFDSPDKRGIDVGFLYQEKHFQPTSYSNVPLYVYQNETTTEKKKAKDEDEDGDENVNVDKKTRRIYTRDQLLVTGLLDGEEINVIVNHWPSRSGGEKRSSPYREAAGRLNRRIMDSIIKINPTAKFITMGDLNDGPYNKSVKQGVGAKLKKTDLKEPRDIFNPFEQMQKDGHATLFYRDAGDIFDQILVSQQLIPVDNDYSTFKYWKAGIYNKSFLIQKTGQWKGYPLRNQNGVPGFSDHFPVYIYLVKEVK</sequence>
<dbReference type="InterPro" id="IPR005135">
    <property type="entry name" value="Endo/exonuclease/phosphatase"/>
</dbReference>
<proteinExistence type="predicted"/>
<dbReference type="PANTHER" id="PTHR42834">
    <property type="entry name" value="ENDONUCLEASE/EXONUCLEASE/PHOSPHATASE FAMILY PROTEIN (AFU_ORTHOLOGUE AFUA_3G09210)"/>
    <property type="match status" value="1"/>
</dbReference>
<feature type="chain" id="PRO_5011980433" description="Endonuclease/exonuclease/phosphatase domain-containing protein" evidence="1">
    <location>
        <begin position="22"/>
        <end position="371"/>
    </location>
</feature>